<dbReference type="Pfam" id="PF01081">
    <property type="entry name" value="Aldolase"/>
    <property type="match status" value="1"/>
</dbReference>
<organism evidence="8 9">
    <name type="scientific">Lichenibacterium ramalinae</name>
    <dbReference type="NCBI Taxonomy" id="2316527"/>
    <lineage>
        <taxon>Bacteria</taxon>
        <taxon>Pseudomonadati</taxon>
        <taxon>Pseudomonadota</taxon>
        <taxon>Alphaproteobacteria</taxon>
        <taxon>Hyphomicrobiales</taxon>
        <taxon>Lichenihabitantaceae</taxon>
        <taxon>Lichenibacterium</taxon>
    </lineage>
</organism>
<dbReference type="PANTHER" id="PTHR30246">
    <property type="entry name" value="2-KETO-3-DEOXY-6-PHOSPHOGLUCONATE ALDOLASE"/>
    <property type="match status" value="1"/>
</dbReference>
<dbReference type="GO" id="GO:0008675">
    <property type="term" value="F:2-dehydro-3-deoxy-phosphogluconate aldolase activity"/>
    <property type="evidence" value="ECO:0007669"/>
    <property type="project" value="UniProtKB-EC"/>
</dbReference>
<dbReference type="NCBIfam" id="TIGR01182">
    <property type="entry name" value="eda"/>
    <property type="match status" value="1"/>
</dbReference>
<evidence type="ECO:0000256" key="6">
    <source>
        <dbReference type="ARBA" id="ARBA00023239"/>
    </source>
</evidence>
<accession>A0A4Q2RBA7</accession>
<dbReference type="OrthoDB" id="7204076at2"/>
<dbReference type="InterPro" id="IPR031337">
    <property type="entry name" value="KDPG/KHG_AS_1"/>
</dbReference>
<name>A0A4Q2RBA7_9HYPH</name>
<comment type="catalytic activity">
    <reaction evidence="1">
        <text>2-dehydro-3-deoxy-6-phospho-D-gluconate = D-glyceraldehyde 3-phosphate + pyruvate</text>
        <dbReference type="Rhea" id="RHEA:17089"/>
        <dbReference type="ChEBI" id="CHEBI:15361"/>
        <dbReference type="ChEBI" id="CHEBI:57569"/>
        <dbReference type="ChEBI" id="CHEBI:59776"/>
        <dbReference type="EC" id="4.1.2.14"/>
    </reaction>
</comment>
<dbReference type="AlphaFoldDB" id="A0A4Q2RBA7"/>
<evidence type="ECO:0000256" key="5">
    <source>
        <dbReference type="ARBA" id="ARBA00013063"/>
    </source>
</evidence>
<evidence type="ECO:0000313" key="8">
    <source>
        <dbReference type="EMBL" id="RYB03592.1"/>
    </source>
</evidence>
<sequence length="219" mass="22636">MIDTATDDVFAQACRFGVLPVIAIEDAAHAIPLADALAEGGLPVAEVTFRTKAAADVMARMTAERPDFTVGAGTVLDLDSLAAARQSGARFGLAPGFDPVIVREAMAAGWAFAPGIMTPSELSAAMRLGCSLCKFFPAGTAGGPKALAGISAPFAHLGMRFIPTGGVAVDNLGDWLKMDVIAAVGGTWIAKTEDIRAGRWADITRNAKAAVEAVKRVRP</sequence>
<evidence type="ECO:0000256" key="7">
    <source>
        <dbReference type="ARBA" id="ARBA00023277"/>
    </source>
</evidence>
<evidence type="ECO:0000256" key="4">
    <source>
        <dbReference type="ARBA" id="ARBA00011233"/>
    </source>
</evidence>
<dbReference type="InterPro" id="IPR013785">
    <property type="entry name" value="Aldolase_TIM"/>
</dbReference>
<dbReference type="Gene3D" id="3.20.20.70">
    <property type="entry name" value="Aldolase class I"/>
    <property type="match status" value="1"/>
</dbReference>
<dbReference type="PANTHER" id="PTHR30246:SF1">
    <property type="entry name" value="2-DEHYDRO-3-DEOXY-6-PHOSPHOGALACTONATE ALDOLASE-RELATED"/>
    <property type="match status" value="1"/>
</dbReference>
<comment type="similarity">
    <text evidence="3">Belongs to the KHG/KDPG aldolase family.</text>
</comment>
<evidence type="ECO:0000256" key="1">
    <source>
        <dbReference type="ARBA" id="ARBA00000654"/>
    </source>
</evidence>
<protein>
    <recommendedName>
        <fullName evidence="5">2-dehydro-3-deoxy-phosphogluconate aldolase</fullName>
        <ecNumber evidence="5">4.1.2.14</ecNumber>
    </recommendedName>
</protein>
<evidence type="ECO:0000313" key="9">
    <source>
        <dbReference type="Proteomes" id="UP000289411"/>
    </source>
</evidence>
<gene>
    <name evidence="8" type="primary">eda</name>
    <name evidence="8" type="ORF">D3272_15690</name>
</gene>
<reference evidence="8 9" key="2">
    <citation type="submission" date="2019-02" db="EMBL/GenBank/DDBJ databases">
        <title>'Lichenibacterium ramalinii' gen. nov. sp. nov., 'Lichenibacterium minor' gen. nov. sp. nov.</title>
        <authorList>
            <person name="Pankratov T."/>
        </authorList>
    </citation>
    <scope>NUCLEOTIDE SEQUENCE [LARGE SCALE GENOMIC DNA]</scope>
    <source>
        <strain evidence="8 9">RmlP001</strain>
    </source>
</reference>
<dbReference type="CDD" id="cd00452">
    <property type="entry name" value="KDPG_aldolase"/>
    <property type="match status" value="1"/>
</dbReference>
<dbReference type="EMBL" id="QYBC01000013">
    <property type="protein sequence ID" value="RYB03592.1"/>
    <property type="molecule type" value="Genomic_DNA"/>
</dbReference>
<comment type="caution">
    <text evidence="8">The sequence shown here is derived from an EMBL/GenBank/DDBJ whole genome shotgun (WGS) entry which is preliminary data.</text>
</comment>
<evidence type="ECO:0000256" key="3">
    <source>
        <dbReference type="ARBA" id="ARBA00006906"/>
    </source>
</evidence>
<proteinExistence type="inferred from homology"/>
<evidence type="ECO:0000256" key="2">
    <source>
        <dbReference type="ARBA" id="ARBA00004736"/>
    </source>
</evidence>
<dbReference type="SUPFAM" id="SSF51569">
    <property type="entry name" value="Aldolase"/>
    <property type="match status" value="1"/>
</dbReference>
<keyword evidence="9" id="KW-1185">Reference proteome</keyword>
<dbReference type="PROSITE" id="PS00159">
    <property type="entry name" value="ALDOLASE_KDPG_KHG_1"/>
    <property type="match status" value="1"/>
</dbReference>
<dbReference type="RefSeq" id="WP_129220162.1">
    <property type="nucleotide sequence ID" value="NZ_QYBC01000013.1"/>
</dbReference>
<reference evidence="8 9" key="1">
    <citation type="submission" date="2018-09" db="EMBL/GenBank/DDBJ databases">
        <authorList>
            <person name="Grouzdev D.S."/>
            <person name="Krutkina M.S."/>
        </authorList>
    </citation>
    <scope>NUCLEOTIDE SEQUENCE [LARGE SCALE GENOMIC DNA]</scope>
    <source>
        <strain evidence="8 9">RmlP001</strain>
    </source>
</reference>
<comment type="subunit">
    <text evidence="4">Homotrimer.</text>
</comment>
<keyword evidence="7" id="KW-0119">Carbohydrate metabolism</keyword>
<keyword evidence="6 8" id="KW-0456">Lyase</keyword>
<dbReference type="InterPro" id="IPR000887">
    <property type="entry name" value="Aldlse_KDPG_KHG"/>
</dbReference>
<dbReference type="EC" id="4.1.2.14" evidence="5"/>
<comment type="pathway">
    <text evidence="2">Carbohydrate acid metabolism; 2-dehydro-3-deoxy-D-gluconate degradation; D-glyceraldehyde 3-phosphate and pyruvate from 2-dehydro-3-deoxy-D-gluconate: step 2/2.</text>
</comment>
<dbReference type="Proteomes" id="UP000289411">
    <property type="component" value="Unassembled WGS sequence"/>
</dbReference>